<comment type="similarity">
    <text evidence="2">Belongs to the ABC transporter superfamily.</text>
</comment>
<keyword evidence="6 9" id="KW-1133">Transmembrane helix</keyword>
<organism evidence="12 13">
    <name type="scientific">Aurantimonas manganoxydans (strain ATCC BAA-1229 / DSM 21871 / SI85-9A1)</name>
    <dbReference type="NCBI Taxonomy" id="287752"/>
    <lineage>
        <taxon>Bacteria</taxon>
        <taxon>Pseudomonadati</taxon>
        <taxon>Pseudomonadota</taxon>
        <taxon>Alphaproteobacteria</taxon>
        <taxon>Hyphomicrobiales</taxon>
        <taxon>Aurantimonadaceae</taxon>
        <taxon>Aurantimonas</taxon>
    </lineage>
</organism>
<dbReference type="InterPro" id="IPR003439">
    <property type="entry name" value="ABC_transporter-like_ATP-bd"/>
</dbReference>
<evidence type="ECO:0000256" key="2">
    <source>
        <dbReference type="ARBA" id="ARBA00005417"/>
    </source>
</evidence>
<evidence type="ECO:0000313" key="13">
    <source>
        <dbReference type="Proteomes" id="UP000000321"/>
    </source>
</evidence>
<keyword evidence="13" id="KW-1185">Reference proteome</keyword>
<evidence type="ECO:0000259" key="11">
    <source>
        <dbReference type="PROSITE" id="PS50929"/>
    </source>
</evidence>
<dbReference type="InterPro" id="IPR036640">
    <property type="entry name" value="ABC1_TM_sf"/>
</dbReference>
<name>Q1YDI7_AURMS</name>
<dbReference type="GO" id="GO:0005524">
    <property type="term" value="F:ATP binding"/>
    <property type="evidence" value="ECO:0007669"/>
    <property type="project" value="UniProtKB-KW"/>
</dbReference>
<dbReference type="Gene3D" id="3.40.50.300">
    <property type="entry name" value="P-loop containing nucleotide triphosphate hydrolases"/>
    <property type="match status" value="2"/>
</dbReference>
<dbReference type="SUPFAM" id="SSF90123">
    <property type="entry name" value="ABC transporter transmembrane region"/>
    <property type="match status" value="1"/>
</dbReference>
<evidence type="ECO:0000256" key="5">
    <source>
        <dbReference type="ARBA" id="ARBA00022840"/>
    </source>
</evidence>
<feature type="region of interest" description="Disordered" evidence="8">
    <location>
        <begin position="890"/>
        <end position="913"/>
    </location>
</feature>
<evidence type="ECO:0000259" key="10">
    <source>
        <dbReference type="PROSITE" id="PS50893"/>
    </source>
</evidence>
<feature type="transmembrane region" description="Helical" evidence="9">
    <location>
        <begin position="93"/>
        <end position="115"/>
    </location>
</feature>
<reference evidence="12 13" key="1">
    <citation type="journal article" date="2008" name="Appl. Environ. Microbiol.">
        <title>Genomic insights into Mn(II) oxidation by the marine alphaproteobacterium Aurantimonas sp. strain SI85-9A1.</title>
        <authorList>
            <person name="Dick G.J."/>
            <person name="Podell S."/>
            <person name="Johnson H.A."/>
            <person name="Rivera-Espinoza Y."/>
            <person name="Bernier-Latmani R."/>
            <person name="McCarthy J.K."/>
            <person name="Torpey J.W."/>
            <person name="Clement B.G."/>
            <person name="Gaasterland T."/>
            <person name="Tebo B.M."/>
        </authorList>
    </citation>
    <scope>NUCLEOTIDE SEQUENCE [LARGE SCALE GENOMIC DNA]</scope>
    <source>
        <strain evidence="12 13">SI85-9A1</strain>
    </source>
</reference>
<evidence type="ECO:0000256" key="9">
    <source>
        <dbReference type="SAM" id="Phobius"/>
    </source>
</evidence>
<feature type="transmembrane region" description="Helical" evidence="9">
    <location>
        <begin position="279"/>
        <end position="305"/>
    </location>
</feature>
<feature type="domain" description="ABC transmembrane type-1" evidence="11">
    <location>
        <begin position="92"/>
        <end position="332"/>
    </location>
</feature>
<dbReference type="InterPro" id="IPR011527">
    <property type="entry name" value="ABC1_TM_dom"/>
</dbReference>
<evidence type="ECO:0000256" key="8">
    <source>
        <dbReference type="SAM" id="MobiDB-lite"/>
    </source>
</evidence>
<comment type="caution">
    <text evidence="12">The sequence shown here is derived from an EMBL/GenBank/DDBJ whole genome shotgun (WGS) entry which is preliminary data.</text>
</comment>
<proteinExistence type="inferred from homology"/>
<dbReference type="GO" id="GO:0005886">
    <property type="term" value="C:plasma membrane"/>
    <property type="evidence" value="ECO:0007669"/>
    <property type="project" value="UniProtKB-SubCell"/>
</dbReference>
<dbReference type="PROSITE" id="PS50929">
    <property type="entry name" value="ABC_TM1F"/>
    <property type="match status" value="1"/>
</dbReference>
<dbReference type="InterPro" id="IPR017871">
    <property type="entry name" value="ABC_transporter-like_CS"/>
</dbReference>
<comment type="subcellular location">
    <subcellularLocation>
        <location evidence="1">Cell membrane</location>
        <topology evidence="1">Multi-pass membrane protein</topology>
    </subcellularLocation>
</comment>
<dbReference type="InterPro" id="IPR027417">
    <property type="entry name" value="P-loop_NTPase"/>
</dbReference>
<accession>Q1YDI7</accession>
<dbReference type="GO" id="GO:0016887">
    <property type="term" value="F:ATP hydrolysis activity"/>
    <property type="evidence" value="ECO:0007669"/>
    <property type="project" value="InterPro"/>
</dbReference>
<keyword evidence="5" id="KW-0067">ATP-binding</keyword>
<feature type="compositionally biased region" description="Basic and acidic residues" evidence="8">
    <location>
        <begin position="898"/>
        <end position="913"/>
    </location>
</feature>
<keyword evidence="7 9" id="KW-0472">Membrane</keyword>
<dbReference type="SUPFAM" id="SSF52540">
    <property type="entry name" value="P-loop containing nucleoside triphosphate hydrolases"/>
    <property type="match status" value="1"/>
</dbReference>
<dbReference type="PANTHER" id="PTHR43394:SF1">
    <property type="entry name" value="ATP-BINDING CASSETTE SUB-FAMILY B MEMBER 10, MITOCHONDRIAL"/>
    <property type="match status" value="1"/>
</dbReference>
<dbReference type="Proteomes" id="UP000000321">
    <property type="component" value="Unassembled WGS sequence"/>
</dbReference>
<dbReference type="BioCyc" id="AURANTIMONAS:SI859A1_00079-MONOMER"/>
<feature type="transmembrane region" description="Helical" evidence="9">
    <location>
        <begin position="187"/>
        <end position="212"/>
    </location>
</feature>
<gene>
    <name evidence="12" type="ORF">SI859A1_00079</name>
</gene>
<dbReference type="Pfam" id="PF00664">
    <property type="entry name" value="ABC_membrane"/>
    <property type="match status" value="1"/>
</dbReference>
<keyword evidence="4" id="KW-0547">Nucleotide-binding</keyword>
<dbReference type="HOGENOM" id="CLU_012126_0_0_5"/>
<evidence type="ECO:0000256" key="1">
    <source>
        <dbReference type="ARBA" id="ARBA00004651"/>
    </source>
</evidence>
<dbReference type="PROSITE" id="PS00211">
    <property type="entry name" value="ABC_TRANSPORTER_1"/>
    <property type="match status" value="1"/>
</dbReference>
<dbReference type="RefSeq" id="WP_009207968.1">
    <property type="nucleotide sequence ID" value="NZ_BBWP01000035.1"/>
</dbReference>
<dbReference type="OrthoDB" id="9760920at2"/>
<dbReference type="EMBL" id="AAPJ01000013">
    <property type="protein sequence ID" value="EAS48310.1"/>
    <property type="molecule type" value="Genomic_DNA"/>
</dbReference>
<feature type="transmembrane region" description="Helical" evidence="9">
    <location>
        <begin position="24"/>
        <end position="41"/>
    </location>
</feature>
<evidence type="ECO:0000256" key="3">
    <source>
        <dbReference type="ARBA" id="ARBA00022692"/>
    </source>
</evidence>
<sequence>MAAADELDESIFRYVWRHSRPQQIWLFAVLLVSLPFLYLTLDLPKRIVNGPIQGDWAPGQTETLFAVSLPLPGFLGGGELALFDGVELDRLGVLLWLSLTFLFFVIVNGLFKFYLSNYKGRLGEQLLRRLRFQLVDLVLRFPTTRFKQVRGPEISSMIKDETEPVGGFGGSAFADPALLLSQAGTGLFFIFLQNVWLGAVAGGVVLLQLILIPQMRRRLVRLARARQLTARLLSGRIGEIVESIPSIRTNDTSNWERAELGSRLGRILSIRYDFFRWKFFVNFINNLLAQITPFIFYLAGGYLVIAGRLDIGQLVAVIAAYKELPGPLKELIAWDQFRVDVQSKYAQIREQFVMGNLISSDVQKLSYETPPRIEREIAISGLRIADDSGNDLLEPTSLRLGPGEAIAASGPIGGGAEYLAEALVRLADAASGRISIDGHALDGLPDAFVGRRIAYATSGLYFPQMSIRDALVYGLRHAPLVPAGGDRAASEARRLEARASGNSDLDVDGDWIDYAAAGITGPNELHGRLAQVLDVADFRIDIARLGLRNRVPADLPEETCEHVLKARGRFRERLAEGGDEVYFESFDPARYSDYATVLENIIFGIALPEAAEEMPLAARPQMVAVLEEAGLDDLLHAMGRQIAETVIEIFGDLAPDSPLMDNVDLMTPEEVDGYKAALRRAATDGSASERRRDRRAFQELAFGYIEPRHRLGLLDDDIKAAVLSARARLLERMDPELAQAVSMHVPGAINPAASFQDNILFGRVVDRYAEASARINEVLVATLRETGLSQTVFEIGLDFDVGSGAKRLSSGQQQKLALARALLKRADLLVLNRPLSSLDGESQRETIVRVLASRAALGIERQTIFWVLSHAEHAELFDRRLEFKDGRMITNSTGAGTRPHESDAARDDAEVAG</sequence>
<evidence type="ECO:0000256" key="6">
    <source>
        <dbReference type="ARBA" id="ARBA00022989"/>
    </source>
</evidence>
<keyword evidence="3 9" id="KW-0812">Transmembrane</keyword>
<protein>
    <submittedName>
        <fullName evidence="12">Permease protein, ABC-type transporter</fullName>
    </submittedName>
</protein>
<feature type="domain" description="ABC transporter" evidence="10">
    <location>
        <begin position="377"/>
        <end position="910"/>
    </location>
</feature>
<dbReference type="PROSITE" id="PS50893">
    <property type="entry name" value="ABC_TRANSPORTER_2"/>
    <property type="match status" value="1"/>
</dbReference>
<evidence type="ECO:0000256" key="4">
    <source>
        <dbReference type="ARBA" id="ARBA00022741"/>
    </source>
</evidence>
<dbReference type="PANTHER" id="PTHR43394">
    <property type="entry name" value="ATP-DEPENDENT PERMEASE MDL1, MITOCHONDRIAL"/>
    <property type="match status" value="1"/>
</dbReference>
<dbReference type="InterPro" id="IPR039421">
    <property type="entry name" value="Type_1_exporter"/>
</dbReference>
<evidence type="ECO:0000256" key="7">
    <source>
        <dbReference type="ARBA" id="ARBA00023136"/>
    </source>
</evidence>
<evidence type="ECO:0000313" key="12">
    <source>
        <dbReference type="EMBL" id="EAS48310.1"/>
    </source>
</evidence>
<dbReference type="Gene3D" id="1.20.1560.10">
    <property type="entry name" value="ABC transporter type 1, transmembrane domain"/>
    <property type="match status" value="1"/>
</dbReference>
<dbReference type="AlphaFoldDB" id="Q1YDI7"/>
<dbReference type="GO" id="GO:0015421">
    <property type="term" value="F:ABC-type oligopeptide transporter activity"/>
    <property type="evidence" value="ECO:0007669"/>
    <property type="project" value="TreeGrafter"/>
</dbReference>